<accession>A0ABU5ZEL9</accession>
<organism evidence="1 2">
    <name type="scientific">Ferviditalea candida</name>
    <dbReference type="NCBI Taxonomy" id="3108399"/>
    <lineage>
        <taxon>Bacteria</taxon>
        <taxon>Bacillati</taxon>
        <taxon>Bacillota</taxon>
        <taxon>Bacilli</taxon>
        <taxon>Bacillales</taxon>
        <taxon>Paenibacillaceae</taxon>
        <taxon>Ferviditalea</taxon>
    </lineage>
</organism>
<dbReference type="RefSeq" id="WP_371753062.1">
    <property type="nucleotide sequence ID" value="NZ_JAYJLD010000005.1"/>
</dbReference>
<dbReference type="EMBL" id="JAYJLD010000005">
    <property type="protein sequence ID" value="MEB3100946.1"/>
    <property type="molecule type" value="Genomic_DNA"/>
</dbReference>
<evidence type="ECO:0008006" key="3">
    <source>
        <dbReference type="Google" id="ProtNLM"/>
    </source>
</evidence>
<gene>
    <name evidence="1" type="ORF">VF724_04645</name>
</gene>
<dbReference type="InterPro" id="IPR014718">
    <property type="entry name" value="GH-type_carb-bd"/>
</dbReference>
<keyword evidence="2" id="KW-1185">Reference proteome</keyword>
<proteinExistence type="predicted"/>
<dbReference type="InterPro" id="IPR008183">
    <property type="entry name" value="Aldose_1/G6P_1-epimerase"/>
</dbReference>
<evidence type="ECO:0000313" key="1">
    <source>
        <dbReference type="EMBL" id="MEB3100946.1"/>
    </source>
</evidence>
<dbReference type="Gene3D" id="2.70.98.10">
    <property type="match status" value="1"/>
</dbReference>
<name>A0ABU5ZEL9_9BACL</name>
<sequence>MVSFSEQSDGGIQLFNDSLTITIYPKFGGKIASFRSGDKEWLWQNQQLPEIPVVTAGAAYDDLFYGGIDELFPNDYPTLINGVALPDHGELWSREWEYSMEKGVHGWSIRMKLGLRAYPCEFEKHIYLEENRMTIESKLTNRSEEDFPFLWVLHPAFRISPAHKLHFPAGRVIVENEIKGRVAKGTPLFIWPGRDIGLDLSQVPEANGGLESYYITDLPEGRFILEDTNAGESLQVDFPLDVFPHMWLFMPLGGWKAHYVAVIEPSSGYPTDLADAVKAGTHSVLKKKSCISATVTYSVRPSQPL</sequence>
<dbReference type="InterPro" id="IPR011013">
    <property type="entry name" value="Gal_mutarotase_sf_dom"/>
</dbReference>
<comment type="caution">
    <text evidence="1">The sequence shown here is derived from an EMBL/GenBank/DDBJ whole genome shotgun (WGS) entry which is preliminary data.</text>
</comment>
<reference evidence="1" key="1">
    <citation type="submission" date="2023-12" db="EMBL/GenBank/DDBJ databases">
        <title>Fervidustalea candida gen. nov., sp. nov., a novel member of the family Paenibacillaceae isolated from a geothermal area.</title>
        <authorList>
            <person name="Li W.-J."/>
            <person name="Jiao J.-Y."/>
            <person name="Chen Y."/>
        </authorList>
    </citation>
    <scope>NUCLEOTIDE SEQUENCE</scope>
    <source>
        <strain evidence="1">SYSU GA230002</strain>
    </source>
</reference>
<dbReference type="Proteomes" id="UP001310386">
    <property type="component" value="Unassembled WGS sequence"/>
</dbReference>
<protein>
    <recommendedName>
        <fullName evidence="3">Galactose mutarotase</fullName>
    </recommendedName>
</protein>
<evidence type="ECO:0000313" key="2">
    <source>
        <dbReference type="Proteomes" id="UP001310386"/>
    </source>
</evidence>
<dbReference type="Pfam" id="PF01263">
    <property type="entry name" value="Aldose_epim"/>
    <property type="match status" value="1"/>
</dbReference>
<dbReference type="SUPFAM" id="SSF74650">
    <property type="entry name" value="Galactose mutarotase-like"/>
    <property type="match status" value="1"/>
</dbReference>